<accession>A0A5E4TFD6</accession>
<keyword evidence="2" id="KW-1185">Reference proteome</keyword>
<dbReference type="Proteomes" id="UP000366945">
    <property type="component" value="Unassembled WGS sequence"/>
</dbReference>
<organism evidence="1 2">
    <name type="scientific">Pandoraea pneumonica</name>
    <dbReference type="NCBI Taxonomy" id="2508299"/>
    <lineage>
        <taxon>Bacteria</taxon>
        <taxon>Pseudomonadati</taxon>
        <taxon>Pseudomonadota</taxon>
        <taxon>Betaproteobacteria</taxon>
        <taxon>Burkholderiales</taxon>
        <taxon>Burkholderiaceae</taxon>
        <taxon>Pandoraea</taxon>
    </lineage>
</organism>
<sequence length="64" mass="7342">MQVVFAVIRDPADVTLLFAAHLCTRYIRNIRYARRRHPRVCVSFAGLKYKAALPLSLSLRPLTD</sequence>
<dbReference type="EMBL" id="CABPSK010000001">
    <property type="protein sequence ID" value="VVD85228.1"/>
    <property type="molecule type" value="Genomic_DNA"/>
</dbReference>
<proteinExistence type="predicted"/>
<name>A0A5E4TFD6_9BURK</name>
<evidence type="ECO:0000313" key="2">
    <source>
        <dbReference type="Proteomes" id="UP000366945"/>
    </source>
</evidence>
<evidence type="ECO:0000313" key="1">
    <source>
        <dbReference type="EMBL" id="VVD85228.1"/>
    </source>
</evidence>
<gene>
    <name evidence="1" type="ORF">PPN31114_01360</name>
</gene>
<reference evidence="1 2" key="1">
    <citation type="submission" date="2019-08" db="EMBL/GenBank/DDBJ databases">
        <authorList>
            <person name="Peeters C."/>
        </authorList>
    </citation>
    <scope>NUCLEOTIDE SEQUENCE [LARGE SCALE GENOMIC DNA]</scope>
    <source>
        <strain evidence="1 2">LMG 31114</strain>
    </source>
</reference>
<protein>
    <submittedName>
        <fullName evidence="1">Uncharacterized protein</fullName>
    </submittedName>
</protein>
<dbReference type="AlphaFoldDB" id="A0A5E4TFD6"/>